<comment type="caution">
    <text evidence="3">The sequence shown here is derived from an EMBL/GenBank/DDBJ whole genome shotgun (WGS) entry which is preliminary data.</text>
</comment>
<dbReference type="Gene3D" id="3.30.559.30">
    <property type="entry name" value="Nonribosomal peptide synthetase, condensation domain"/>
    <property type="match status" value="1"/>
</dbReference>
<dbReference type="Pfam" id="PF00668">
    <property type="entry name" value="Condensation"/>
    <property type="match status" value="1"/>
</dbReference>
<keyword evidence="4" id="KW-1185">Reference proteome</keyword>
<protein>
    <recommendedName>
        <fullName evidence="2">Condensation domain-containing protein</fullName>
    </recommendedName>
</protein>
<dbReference type="OrthoDB" id="9789603at2"/>
<dbReference type="GO" id="GO:0003824">
    <property type="term" value="F:catalytic activity"/>
    <property type="evidence" value="ECO:0007669"/>
    <property type="project" value="InterPro"/>
</dbReference>
<dbReference type="Gene3D" id="3.30.559.10">
    <property type="entry name" value="Chloramphenicol acetyltransferase-like domain"/>
    <property type="match status" value="1"/>
</dbReference>
<dbReference type="Proteomes" id="UP001515100">
    <property type="component" value="Unassembled WGS sequence"/>
</dbReference>
<dbReference type="InterPro" id="IPR023213">
    <property type="entry name" value="CAT-like_dom_sf"/>
</dbReference>
<evidence type="ECO:0000313" key="3">
    <source>
        <dbReference type="EMBL" id="KAA1376545.1"/>
    </source>
</evidence>
<reference evidence="3" key="1">
    <citation type="submission" date="2019-09" db="EMBL/GenBank/DDBJ databases">
        <authorList>
            <person name="Li J."/>
        </authorList>
    </citation>
    <scope>NUCLEOTIDE SEQUENCE [LARGE SCALE GENOMIC DNA]</scope>
    <source>
        <strain evidence="3">NRBC 14897</strain>
    </source>
</reference>
<feature type="domain" description="Condensation" evidence="2">
    <location>
        <begin position="136"/>
        <end position="454"/>
    </location>
</feature>
<dbReference type="EMBL" id="SDPP02000003">
    <property type="protein sequence ID" value="KAA1376545.1"/>
    <property type="molecule type" value="Genomic_DNA"/>
</dbReference>
<evidence type="ECO:0000313" key="4">
    <source>
        <dbReference type="Proteomes" id="UP001515100"/>
    </source>
</evidence>
<feature type="compositionally biased region" description="Basic residues" evidence="1">
    <location>
        <begin position="50"/>
        <end position="63"/>
    </location>
</feature>
<evidence type="ECO:0000259" key="2">
    <source>
        <dbReference type="Pfam" id="PF00668"/>
    </source>
</evidence>
<gene>
    <name evidence="3" type="ORF">ESP62_014080</name>
</gene>
<proteinExistence type="predicted"/>
<dbReference type="SUPFAM" id="SSF52777">
    <property type="entry name" value="CoA-dependent acyltransferases"/>
    <property type="match status" value="2"/>
</dbReference>
<evidence type="ECO:0000256" key="1">
    <source>
        <dbReference type="SAM" id="MobiDB-lite"/>
    </source>
</evidence>
<sequence>MNRSSPKVRRTAERSISCMDTPPEVLRVKPRRAVVVHTPGMVTIITSRRTPGRRHTDPHRRAGSARLSPAARAAGNSGECSMEYSELHDYPIPAGIVTTWTPVASPAAWRDDDRDLSYDHEAHLGRDADGAWIGSAMRLPGPYDPDVLRRALRAWIVRHEVLRTTVQRRDVGWARRTAETDGVDVRQEVLGHRSGGEAREEVAQFLAALSPVVWPHCVFATVVDPDASGFVLVFGADHSVMDAYSQLLWFAEMADLYRRAGTGADDAELAVLDVGSHVDFAESDRRSGDDIADDHVAVTTWREFLTLDGTGAPVDTPVFPHHPDVAGGAAATACPQRSLSTWVLSGVSTDLLAGQLRQRGVGLQSAGIAALALAARRRSGIERLRFVLPLHTRHDPRHVGAVGWYVGLCPIDLDLTGATTVAEAVQRADQAVRGAKDLARHPFPRIAELLGIDDTPHFVVSYVDVRHVPGAEQWPAQQARALRSPAHAPDEVYLWLIRSHVGLNISARYPGTDLADVAMRGYVANARAVLSEMVWDEQPEQLAATGSAR</sequence>
<feature type="region of interest" description="Disordered" evidence="1">
    <location>
        <begin position="48"/>
        <end position="75"/>
    </location>
</feature>
<name>A0A641AL49_9ACTN</name>
<dbReference type="GO" id="GO:0008610">
    <property type="term" value="P:lipid biosynthetic process"/>
    <property type="evidence" value="ECO:0007669"/>
    <property type="project" value="UniProtKB-ARBA"/>
</dbReference>
<accession>A0A641AL49</accession>
<dbReference type="InterPro" id="IPR001242">
    <property type="entry name" value="Condensation_dom"/>
</dbReference>
<organism evidence="3 4">
    <name type="scientific">Aeromicrobium fastidiosum</name>
    <dbReference type="NCBI Taxonomy" id="52699"/>
    <lineage>
        <taxon>Bacteria</taxon>
        <taxon>Bacillati</taxon>
        <taxon>Actinomycetota</taxon>
        <taxon>Actinomycetes</taxon>
        <taxon>Propionibacteriales</taxon>
        <taxon>Nocardioidaceae</taxon>
        <taxon>Aeromicrobium</taxon>
    </lineage>
</organism>
<dbReference type="AlphaFoldDB" id="A0A641AL49"/>